<comment type="caution">
    <text evidence="1">The sequence shown here is derived from an EMBL/GenBank/DDBJ whole genome shotgun (WGS) entry which is preliminary data.</text>
</comment>
<dbReference type="PANTHER" id="PTHR30613:SF1">
    <property type="entry name" value="DUF1479 DOMAIN PROTEIN (AFU_ORTHOLOGUE AFUA_5G09280)"/>
    <property type="match status" value="1"/>
</dbReference>
<dbReference type="AlphaFoldDB" id="A0A2A7SDM3"/>
<dbReference type="SUPFAM" id="SSF51197">
    <property type="entry name" value="Clavaminate synthase-like"/>
    <property type="match status" value="1"/>
</dbReference>
<dbReference type="InterPro" id="IPR027443">
    <property type="entry name" value="IPNS-like_sf"/>
</dbReference>
<dbReference type="Pfam" id="PF07350">
    <property type="entry name" value="Gig2-like"/>
    <property type="match status" value="1"/>
</dbReference>
<evidence type="ECO:0000313" key="2">
    <source>
        <dbReference type="Proteomes" id="UP000220629"/>
    </source>
</evidence>
<sequence>MALSIDDLPAAIRQAKRELRAALPHYREVFAEVEAAMREAAREIAEERARGAAVIPEIEFAAIVAGRVSEAQLARVKSRGACVIRGVFGRERAERWDREIADYVERNRLDARLEHRAEDKYFGQLASSKPQIHGVYWSAPQVEARQSPELTQARVFLNRLWRAHSEGRRHFDPDQVPAYADRLRRRPPGSASLGLSAHCDGGSVERWIEANFRRVYRHVFAGNWRDYDPFDAAWRTEVEEIASPAVCSMFRTFQGWTALTAQGPGDGTLQLVPIANAMAYVLLRALQDDVAEDDLCGAMPGRALSIRPEYHAPLFEALSSIPLMQPGDTVFWHGDVIHAVEDAHRGAGYSNVMYIASAPGCAKNEAYLRRQLPSFLAGESPPDFPADHFEVDFDGRASAADLTPLGRAQLGLDEVETAAR</sequence>
<dbReference type="Gene3D" id="2.60.120.330">
    <property type="entry name" value="B-lactam Antibiotic, Isopenicillin N Synthase, Chain"/>
    <property type="match status" value="1"/>
</dbReference>
<organism evidence="1 2">
    <name type="scientific">Burkholderia gladioli</name>
    <name type="common">Pseudomonas marginata</name>
    <name type="synonym">Phytomonas marginata</name>
    <dbReference type="NCBI Taxonomy" id="28095"/>
    <lineage>
        <taxon>Bacteria</taxon>
        <taxon>Pseudomonadati</taxon>
        <taxon>Pseudomonadota</taxon>
        <taxon>Betaproteobacteria</taxon>
        <taxon>Burkholderiales</taxon>
        <taxon>Burkholderiaceae</taxon>
        <taxon>Burkholderia</taxon>
    </lineage>
</organism>
<dbReference type="EMBL" id="PDDY01000001">
    <property type="protein sequence ID" value="PEH41757.1"/>
    <property type="molecule type" value="Genomic_DNA"/>
</dbReference>
<dbReference type="InterPro" id="IPR010856">
    <property type="entry name" value="Gig2-like"/>
</dbReference>
<evidence type="ECO:0000313" key="1">
    <source>
        <dbReference type="EMBL" id="PEH41757.1"/>
    </source>
</evidence>
<accession>A0A2A7SDM3</accession>
<name>A0A2A7SDM3_BURGA</name>
<proteinExistence type="predicted"/>
<dbReference type="RefSeq" id="WP_096752587.1">
    <property type="nucleotide sequence ID" value="NZ_CADEPO010000006.1"/>
</dbReference>
<protein>
    <submittedName>
        <fullName evidence="1">DUF1479 domain-containing protein</fullName>
    </submittedName>
</protein>
<gene>
    <name evidence="1" type="ORF">CRM94_06085</name>
</gene>
<dbReference type="PANTHER" id="PTHR30613">
    <property type="entry name" value="UNCHARACTERIZED PROTEIN YBIU-RELATED"/>
    <property type="match status" value="1"/>
</dbReference>
<reference evidence="2" key="1">
    <citation type="submission" date="2017-09" db="EMBL/GenBank/DDBJ databases">
        <title>FDA dAtabase for Regulatory Grade micrObial Sequences (FDA-ARGOS): Supporting development and validation of Infectious Disease Dx tests.</title>
        <authorList>
            <person name="Minogue T."/>
            <person name="Wolcott M."/>
            <person name="Wasieloski L."/>
            <person name="Aguilar W."/>
            <person name="Moore D."/>
            <person name="Tallon L."/>
            <person name="Sadzewicz L."/>
            <person name="Ott S."/>
            <person name="Zhao X."/>
            <person name="Nagaraj S."/>
            <person name="Vavikolanu K."/>
            <person name="Aluvathingal J."/>
            <person name="Nadendla S."/>
            <person name="Sichtig H."/>
        </authorList>
    </citation>
    <scope>NUCLEOTIDE SEQUENCE [LARGE SCALE GENOMIC DNA]</scope>
    <source>
        <strain evidence="2">FDAARGOS_390</strain>
    </source>
</reference>
<dbReference type="Proteomes" id="UP000220629">
    <property type="component" value="Unassembled WGS sequence"/>
</dbReference>